<dbReference type="AlphaFoldDB" id="A0A1V2UEW4"/>
<reference evidence="2 3" key="1">
    <citation type="submission" date="2016-12" db="EMBL/GenBank/DDBJ databases">
        <authorList>
            <person name="Song W.-J."/>
            <person name="Kurnit D.M."/>
        </authorList>
    </citation>
    <scope>NUCLEOTIDE SEQUENCE [LARGE SCALE GENOMIC DNA]</scope>
    <source>
        <strain evidence="2 3">CGB1038-1_S1</strain>
    </source>
</reference>
<keyword evidence="1" id="KW-0812">Transmembrane</keyword>
<accession>A0A1V2UEW4</accession>
<protein>
    <submittedName>
        <fullName evidence="2">Uncharacterized protein</fullName>
    </submittedName>
</protein>
<proteinExistence type="predicted"/>
<name>A0A1V2UEW4_ENTMU</name>
<dbReference type="Proteomes" id="UP000189299">
    <property type="component" value="Unassembled WGS sequence"/>
</dbReference>
<dbReference type="RefSeq" id="WP_077151837.1">
    <property type="nucleotide sequence ID" value="NZ_CABMMO010000012.1"/>
</dbReference>
<dbReference type="EMBL" id="MSTR01000012">
    <property type="protein sequence ID" value="ONN41844.1"/>
    <property type="molecule type" value="Genomic_DNA"/>
</dbReference>
<keyword evidence="1" id="KW-1133">Transmembrane helix</keyword>
<evidence type="ECO:0000313" key="2">
    <source>
        <dbReference type="EMBL" id="ONN41844.1"/>
    </source>
</evidence>
<gene>
    <name evidence="2" type="ORF">BTN92_11840</name>
</gene>
<sequence length="66" mass="7753">MNKIIPLLLALFVGEIFMRHSTVVQLNFVVFLAILVFCLVFWRFVLSLVSLIFKMIITIFFIGLFR</sequence>
<dbReference type="STRING" id="53346.A5802_003177"/>
<keyword evidence="1" id="KW-0472">Membrane</keyword>
<feature type="transmembrane region" description="Helical" evidence="1">
    <location>
        <begin position="29"/>
        <end position="62"/>
    </location>
</feature>
<comment type="caution">
    <text evidence="2">The sequence shown here is derived from an EMBL/GenBank/DDBJ whole genome shotgun (WGS) entry which is preliminary data.</text>
</comment>
<evidence type="ECO:0000313" key="3">
    <source>
        <dbReference type="Proteomes" id="UP000189299"/>
    </source>
</evidence>
<evidence type="ECO:0000256" key="1">
    <source>
        <dbReference type="SAM" id="Phobius"/>
    </source>
</evidence>
<organism evidence="2 3">
    <name type="scientific">Enterococcus mundtii</name>
    <dbReference type="NCBI Taxonomy" id="53346"/>
    <lineage>
        <taxon>Bacteria</taxon>
        <taxon>Bacillati</taxon>
        <taxon>Bacillota</taxon>
        <taxon>Bacilli</taxon>
        <taxon>Lactobacillales</taxon>
        <taxon>Enterococcaceae</taxon>
        <taxon>Enterococcus</taxon>
    </lineage>
</organism>